<protein>
    <submittedName>
        <fullName evidence="3">Related to nucleotide diphosphatase</fullName>
    </submittedName>
</protein>
<sequence length="701" mass="77567">MDAPEWKPTSHPRAHQDDVPDDGDSVAGYEDIPSKEEILQHDHETLTGEEEAERLLGGAAEDNSGMRRVRRPRHRNQRRLEEGTRSSSATSSATSSQEDIRRTAIDRAGVKKTNVSFCGRLTALYLVICVAFLALLYGTYAATARTEASVGYAPFKTRSNGTHDFQPTTVLISLDGFRADFVHRGLTPALSSLIQQGVSPKWMNPSFPSVTAPNHYTLVTGMYPEAHGIIGNTFFDPLAQKEFYFTDPARSMTEEWWNAAEPLWQTAEQQNVPTAIHMWPGSEAHIGKMEPAYVDKYDGHESLQNKVDRILGWLDLPGPKDSGALEATPRPQLIAAYVPDVDRDGHLYGPNSTYIRSTITEVDGMVGSLLKGIEERNLTDVVNIVVVSDHGMATTSNDRLIQLEDLVNPALIEHTDGWPLYGLRPHDQSQTHLQTMYEDLFAKSQLPKYKDQFDVYLRDVNMPERYHFSQNQRIAPLWIVPRVGWAIAPKHEFDLQEAMARGEVYHPRGLHGYDNQHPLMRAIFIAKGPAFPHPEGSMVDAFQNTEVYNIVCDSLGLEPKKNNGTIRLPFKVNGRHDSDADADVDIPEDLDDFEIVHPVLLPPEIPKIVSISSSQPDPEITPSNPTTQEPSSSSAAASEATIPKPSDTSAVASDTDAADHASEPTPSKSSSWLDWANGKLQAAKAWATDVFGSHKTSSKGD</sequence>
<feature type="compositionally biased region" description="Low complexity" evidence="1">
    <location>
        <begin position="86"/>
        <end position="96"/>
    </location>
</feature>
<evidence type="ECO:0000313" key="3">
    <source>
        <dbReference type="EMBL" id="CZT17048.1"/>
    </source>
</evidence>
<evidence type="ECO:0000313" key="4">
    <source>
        <dbReference type="Proteomes" id="UP000225277"/>
    </source>
</evidence>
<name>A0A2D3URB0_9PEZI</name>
<dbReference type="PANTHER" id="PTHR10151:SF120">
    <property type="entry name" value="BIS(5'-ADENOSYL)-TRIPHOSPHATASE"/>
    <property type="match status" value="1"/>
</dbReference>
<proteinExistence type="predicted"/>
<dbReference type="CDD" id="cd16018">
    <property type="entry name" value="Enpp"/>
    <property type="match status" value="1"/>
</dbReference>
<dbReference type="EMBL" id="FJUY01000003">
    <property type="protein sequence ID" value="CZT17048.1"/>
    <property type="molecule type" value="Genomic_DNA"/>
</dbReference>
<feature type="region of interest" description="Disordered" evidence="1">
    <location>
        <begin position="609"/>
        <end position="673"/>
    </location>
</feature>
<feature type="compositionally biased region" description="Basic residues" evidence="1">
    <location>
        <begin position="67"/>
        <end position="77"/>
    </location>
</feature>
<dbReference type="OrthoDB" id="415411at2759"/>
<feature type="compositionally biased region" description="Low complexity" evidence="1">
    <location>
        <begin position="646"/>
        <end position="655"/>
    </location>
</feature>
<dbReference type="PANTHER" id="PTHR10151">
    <property type="entry name" value="ECTONUCLEOTIDE PYROPHOSPHATASE/PHOSPHODIESTERASE"/>
    <property type="match status" value="1"/>
</dbReference>
<feature type="compositionally biased region" description="Polar residues" evidence="1">
    <location>
        <begin position="610"/>
        <end position="630"/>
    </location>
</feature>
<accession>A0A2D3URB0</accession>
<dbReference type="GO" id="GO:0009141">
    <property type="term" value="P:nucleoside triphosphate metabolic process"/>
    <property type="evidence" value="ECO:0007669"/>
    <property type="project" value="TreeGrafter"/>
</dbReference>
<dbReference type="RefSeq" id="XP_023623941.1">
    <property type="nucleotide sequence ID" value="XM_023768173.1"/>
</dbReference>
<organism evidence="3 4">
    <name type="scientific">Ramularia collo-cygni</name>
    <dbReference type="NCBI Taxonomy" id="112498"/>
    <lineage>
        <taxon>Eukaryota</taxon>
        <taxon>Fungi</taxon>
        <taxon>Dikarya</taxon>
        <taxon>Ascomycota</taxon>
        <taxon>Pezizomycotina</taxon>
        <taxon>Dothideomycetes</taxon>
        <taxon>Dothideomycetidae</taxon>
        <taxon>Mycosphaerellales</taxon>
        <taxon>Mycosphaerellaceae</taxon>
        <taxon>Ramularia</taxon>
    </lineage>
</organism>
<dbReference type="InterPro" id="IPR017850">
    <property type="entry name" value="Alkaline_phosphatase_core_sf"/>
</dbReference>
<evidence type="ECO:0000256" key="2">
    <source>
        <dbReference type="SAM" id="Phobius"/>
    </source>
</evidence>
<gene>
    <name evidence="3" type="ORF">RCC_02880</name>
</gene>
<keyword evidence="2" id="KW-0472">Membrane</keyword>
<dbReference type="AlphaFoldDB" id="A0A2D3URB0"/>
<dbReference type="GO" id="GO:0017111">
    <property type="term" value="F:ribonucleoside triphosphate phosphatase activity"/>
    <property type="evidence" value="ECO:0007669"/>
    <property type="project" value="TreeGrafter"/>
</dbReference>
<feature type="transmembrane region" description="Helical" evidence="2">
    <location>
        <begin position="121"/>
        <end position="140"/>
    </location>
</feature>
<keyword evidence="4" id="KW-1185">Reference proteome</keyword>
<reference evidence="3 4" key="1">
    <citation type="submission" date="2016-03" db="EMBL/GenBank/DDBJ databases">
        <authorList>
            <person name="Ploux O."/>
        </authorList>
    </citation>
    <scope>NUCLEOTIDE SEQUENCE [LARGE SCALE GENOMIC DNA]</scope>
    <source>
        <strain evidence="3 4">URUG2</strain>
    </source>
</reference>
<dbReference type="Gene3D" id="3.30.1360.180">
    <property type="match status" value="1"/>
</dbReference>
<feature type="compositionally biased region" description="Basic and acidic residues" evidence="1">
    <location>
        <begin position="32"/>
        <end position="46"/>
    </location>
</feature>
<keyword evidence="2" id="KW-0812">Transmembrane</keyword>
<dbReference type="InterPro" id="IPR002591">
    <property type="entry name" value="Phosphodiest/P_Trfase"/>
</dbReference>
<dbReference type="Proteomes" id="UP000225277">
    <property type="component" value="Unassembled WGS sequence"/>
</dbReference>
<dbReference type="GO" id="GO:0047429">
    <property type="term" value="F:nucleoside triphosphate diphosphatase activity"/>
    <property type="evidence" value="ECO:0007669"/>
    <property type="project" value="TreeGrafter"/>
</dbReference>
<dbReference type="SUPFAM" id="SSF53649">
    <property type="entry name" value="Alkaline phosphatase-like"/>
    <property type="match status" value="1"/>
</dbReference>
<dbReference type="GeneID" id="35598091"/>
<evidence type="ECO:0000256" key="1">
    <source>
        <dbReference type="SAM" id="MobiDB-lite"/>
    </source>
</evidence>
<feature type="region of interest" description="Disordered" evidence="1">
    <location>
        <begin position="1"/>
        <end position="100"/>
    </location>
</feature>
<dbReference type="Gene3D" id="3.40.720.10">
    <property type="entry name" value="Alkaline Phosphatase, subunit A"/>
    <property type="match status" value="1"/>
</dbReference>
<keyword evidence="2" id="KW-1133">Transmembrane helix</keyword>
<dbReference type="STRING" id="112498.A0A2D3URB0"/>
<dbReference type="FunFam" id="3.30.1360.180:FF:000003">
    <property type="entry name" value="Type I phosphodiesterase/nucleotide pyrophosphatase family protein"/>
    <property type="match status" value="1"/>
</dbReference>
<dbReference type="Pfam" id="PF01663">
    <property type="entry name" value="Phosphodiest"/>
    <property type="match status" value="1"/>
</dbReference>